<dbReference type="PANTHER" id="PTHR42990">
    <property type="entry name" value="ATPASE"/>
    <property type="match status" value="1"/>
</dbReference>
<gene>
    <name evidence="2" type="ORF">HMPREF1705_02602</name>
</gene>
<dbReference type="InterPro" id="IPR041682">
    <property type="entry name" value="AAA_14"/>
</dbReference>
<dbReference type="Proteomes" id="UP000005273">
    <property type="component" value="Unassembled WGS sequence"/>
</dbReference>
<dbReference type="SUPFAM" id="SSF52540">
    <property type="entry name" value="P-loop containing nucleoside triphosphate hydrolases"/>
    <property type="match status" value="1"/>
</dbReference>
<proteinExistence type="predicted"/>
<dbReference type="Pfam" id="PF13173">
    <property type="entry name" value="AAA_14"/>
    <property type="match status" value="1"/>
</dbReference>
<dbReference type="STRING" id="592015.HMPREF1705_02602"/>
<dbReference type="RefSeq" id="WP_009200812.1">
    <property type="nucleotide sequence ID" value="NZ_ACJX03000001.1"/>
</dbReference>
<accession>A0A0T5X7W0</accession>
<sequence length="386" mass="43066">MTLQDLLSKLQEIQARLVLNLPKRLRPYFDALDLSARGLLVLGPRGVGKTTLALSRSKGMLYIPADNPLVAPFKLWDICEAAFGAGYDGVIVDEVHYAREWAVHLKALYDAFPGKRIWATDSSSASLESGVSDLSRRFVQIRVPLLSFREFIALKHDRLFPVIDPFNPDIPSVQGVINAINPLAAFGEYLRQGLRPFFLEGHYAERLKNVLDKMVFSDVPFWTPQISENHLRLMQAIVGHLAMSPIPVISVESLTREWGVGKVKLYDLIEVMMRICLIRVIERKGAASKLHLRGAKLFFYDPSTYYVLNGNTANVREAFVACSLEEAGRSVFAADDERICDFVVDGVTLEVGGKSKLGKAADFVVRDGLDVPLPGVIPMWLLGMMY</sequence>
<organism evidence="2 3">
    <name type="scientific">Acetomicrobium hydrogeniformans ATCC BAA-1850</name>
    <dbReference type="NCBI Taxonomy" id="592015"/>
    <lineage>
        <taxon>Bacteria</taxon>
        <taxon>Thermotogati</taxon>
        <taxon>Synergistota</taxon>
        <taxon>Synergistia</taxon>
        <taxon>Synergistales</taxon>
        <taxon>Acetomicrobiaceae</taxon>
        <taxon>Acetomicrobium</taxon>
    </lineage>
</organism>
<dbReference type="EMBL" id="ACJX03000001">
    <property type="protein sequence ID" value="KRT34339.1"/>
    <property type="molecule type" value="Genomic_DNA"/>
</dbReference>
<evidence type="ECO:0000313" key="3">
    <source>
        <dbReference type="Proteomes" id="UP000005273"/>
    </source>
</evidence>
<feature type="domain" description="AAA" evidence="1">
    <location>
        <begin position="39"/>
        <end position="151"/>
    </location>
</feature>
<evidence type="ECO:0000259" key="1">
    <source>
        <dbReference type="Pfam" id="PF13173"/>
    </source>
</evidence>
<keyword evidence="3" id="KW-1185">Reference proteome</keyword>
<reference evidence="3" key="1">
    <citation type="submission" date="2012-09" db="EMBL/GenBank/DDBJ databases">
        <authorList>
            <person name="Weinstock G."/>
            <person name="Sodergren E."/>
            <person name="Clifton S."/>
            <person name="Fulton L."/>
            <person name="Fulton B."/>
            <person name="Courtney L."/>
            <person name="Fronick C."/>
            <person name="Harrison M."/>
            <person name="Strong C."/>
            <person name="Farmer C."/>
            <person name="Delehaunty K."/>
            <person name="Markovic C."/>
            <person name="Hall O."/>
            <person name="Minx P."/>
            <person name="Tomlinson C."/>
            <person name="Mitreva M."/>
            <person name="Nelson J."/>
            <person name="Hou S."/>
            <person name="Wollam A."/>
            <person name="Pepin K.H."/>
            <person name="Johnson M."/>
            <person name="Bhonagiri V."/>
            <person name="Nash W.E."/>
            <person name="Suruliraj S."/>
            <person name="Warren W."/>
            <person name="Chinwalla A."/>
            <person name="Mardis E.R."/>
            <person name="Wilson R.K."/>
        </authorList>
    </citation>
    <scope>NUCLEOTIDE SEQUENCE [LARGE SCALE GENOMIC DNA]</scope>
    <source>
        <strain evidence="3">OS1</strain>
    </source>
</reference>
<evidence type="ECO:0000313" key="2">
    <source>
        <dbReference type="EMBL" id="KRT34339.1"/>
    </source>
</evidence>
<dbReference type="PANTHER" id="PTHR42990:SF1">
    <property type="entry name" value="AAA+ ATPASE DOMAIN-CONTAINING PROTEIN"/>
    <property type="match status" value="1"/>
</dbReference>
<protein>
    <recommendedName>
        <fullName evidence="1">AAA domain-containing protein</fullName>
    </recommendedName>
</protein>
<dbReference type="eggNOG" id="COG1373">
    <property type="taxonomic scope" value="Bacteria"/>
</dbReference>
<dbReference type="AlphaFoldDB" id="A0A0T5X7W0"/>
<name>A0A0T5X7W0_9BACT</name>
<dbReference type="InterPro" id="IPR027417">
    <property type="entry name" value="P-loop_NTPase"/>
</dbReference>
<comment type="caution">
    <text evidence="2">The sequence shown here is derived from an EMBL/GenBank/DDBJ whole genome shotgun (WGS) entry which is preliminary data.</text>
</comment>